<dbReference type="EMBL" id="WQMT02000009">
    <property type="protein sequence ID" value="KAG9218792.1"/>
    <property type="molecule type" value="Genomic_DNA"/>
</dbReference>
<proteinExistence type="predicted"/>
<organism evidence="1 2">
    <name type="scientific">Pleurotus cornucopiae</name>
    <name type="common">Cornucopia mushroom</name>
    <dbReference type="NCBI Taxonomy" id="5321"/>
    <lineage>
        <taxon>Eukaryota</taxon>
        <taxon>Fungi</taxon>
        <taxon>Dikarya</taxon>
        <taxon>Basidiomycota</taxon>
        <taxon>Agaricomycotina</taxon>
        <taxon>Agaricomycetes</taxon>
        <taxon>Agaricomycetidae</taxon>
        <taxon>Agaricales</taxon>
        <taxon>Pleurotineae</taxon>
        <taxon>Pleurotaceae</taxon>
        <taxon>Pleurotus</taxon>
    </lineage>
</organism>
<keyword evidence="2" id="KW-1185">Reference proteome</keyword>
<protein>
    <submittedName>
        <fullName evidence="1">Uncharacterized protein</fullName>
    </submittedName>
</protein>
<evidence type="ECO:0000313" key="1">
    <source>
        <dbReference type="EMBL" id="KAG9218792.1"/>
    </source>
</evidence>
<reference evidence="1 2" key="1">
    <citation type="journal article" date="2021" name="Appl. Environ. Microbiol.">
        <title>Genetic linkage and physical mapping for an oyster mushroom Pleurotus cornucopiae and QTL analysis for the trait cap color.</title>
        <authorList>
            <person name="Zhang Y."/>
            <person name="Gao W."/>
            <person name="Sonnenberg A."/>
            <person name="Chen Q."/>
            <person name="Zhang J."/>
            <person name="Huang C."/>
        </authorList>
    </citation>
    <scope>NUCLEOTIDE SEQUENCE [LARGE SCALE GENOMIC DNA]</scope>
    <source>
        <strain evidence="1">CCMSSC00406</strain>
    </source>
</reference>
<accession>A0ACB7IKQ5</accession>
<comment type="caution">
    <text evidence="1">The sequence shown here is derived from an EMBL/GenBank/DDBJ whole genome shotgun (WGS) entry which is preliminary data.</text>
</comment>
<name>A0ACB7IKQ5_PLECO</name>
<dbReference type="Proteomes" id="UP000824881">
    <property type="component" value="Unassembled WGS sequence"/>
</dbReference>
<sequence>MSQPAAQEKDAQSADHSSEKAASPDVPNLTHGQETNVLEVVNADYALALSTGPQLSPTSWASIELFGILLVAYMGSLSNGFDGSGMFPNFQGDQTLNVPINSDERSERDAYLDFFGIDGQDAGGGVGTTTAIIFGIYSIGSIAAVMLAGPVTDRFGRRGGMCLGSTIIIIGAIVITAARDASYLLGGRFTLGFGVAITTTAAPAYVVEMSPPQWRGRLTGLYNTFYYTGSILCTGITIATGRTNGTASWRVPLGIQIAPAVILATMSFVLPESPRWLISQGRNDEARRILAKYHGNGDPNAPLVQLEWREFEEAIKLDASDKRWLVLPFPIFVCEGTRKLIQPFRWDYKELVNTPNARYRTFMMLLMGFFGQWSGNGLGYFLPILFQNAGANSQNQRLTLNFINTVVSAIGALIGTSLADKVGRRRMWFWGTLASAGTLAVTTGCTARFGSSGSNVNGANAAIAFIFLFGFVYSLTYTPLQAIYPAEVLSYNTRAKGMAMYALAVSCASFVNTYPAPIALGRIQWRYYIVYVVWDVLEAIMVYFFAVETKGRTLEELDEIFSDPHPVRASLAKKKVVIVEKDDRKEVVKLRVQNRTLPRTTVNVCGQPPLDSQMSPKSEFSDASTVRNAPRGLPTYDNEPGAANPRVQAFQDHSWNGGERVFQPPLRHPDSHPQAMRPYDAYGPLRTVDASRPAEQWRYDSAMAPYRPENYGPPQRPLAPMPTRDYGRYAYARDTRPAPYPYSRQSVGFDWEEFLFLRSQVALMQERVYHLQSQISELQESCFSHGVPSREYRQEEDAFAELSHLPDSVLRDFKVTQSAAPKGGIAGSRPHRWD</sequence>
<gene>
    <name evidence="1" type="ORF">CCMSSC00406_0001094</name>
</gene>
<evidence type="ECO:0000313" key="2">
    <source>
        <dbReference type="Proteomes" id="UP000824881"/>
    </source>
</evidence>